<proteinExistence type="predicted"/>
<keyword evidence="1" id="KW-1133">Transmembrane helix</keyword>
<sequence>MDAGAGPSKAVKYGDPDFEQIVTAWYNGMDSDVDDCDEDFCAETVEDSSDDSENEEIHKIVTGQMTEQDEKQADDECERIQSYYYGKNRFNWSANPSKPKATHTESHSIVVQLLGLKGPAKFRNKADPNTIWNLLITENILTIILTWTNVKLDKMRSNYKNLDKTAIFFIICTVIIHKWTDYLLLKFWQNS</sequence>
<feature type="transmembrane region" description="Helical" evidence="1">
    <location>
        <begin position="131"/>
        <end position="150"/>
    </location>
</feature>
<organism evidence="2 3">
    <name type="scientific">Popillia japonica</name>
    <name type="common">Japanese beetle</name>
    <dbReference type="NCBI Taxonomy" id="7064"/>
    <lineage>
        <taxon>Eukaryota</taxon>
        <taxon>Metazoa</taxon>
        <taxon>Ecdysozoa</taxon>
        <taxon>Arthropoda</taxon>
        <taxon>Hexapoda</taxon>
        <taxon>Insecta</taxon>
        <taxon>Pterygota</taxon>
        <taxon>Neoptera</taxon>
        <taxon>Endopterygota</taxon>
        <taxon>Coleoptera</taxon>
        <taxon>Polyphaga</taxon>
        <taxon>Scarabaeiformia</taxon>
        <taxon>Scarabaeidae</taxon>
        <taxon>Rutelinae</taxon>
        <taxon>Popillia</taxon>
    </lineage>
</organism>
<reference evidence="2 3" key="1">
    <citation type="journal article" date="2024" name="BMC Genomics">
        <title>De novo assembly and annotation of Popillia japonica's genome with initial clues to its potential as an invasive pest.</title>
        <authorList>
            <person name="Cucini C."/>
            <person name="Boschi S."/>
            <person name="Funari R."/>
            <person name="Cardaioli E."/>
            <person name="Iannotti N."/>
            <person name="Marturano G."/>
            <person name="Paoli F."/>
            <person name="Bruttini M."/>
            <person name="Carapelli A."/>
            <person name="Frati F."/>
            <person name="Nardi F."/>
        </authorList>
    </citation>
    <scope>NUCLEOTIDE SEQUENCE [LARGE SCALE GENOMIC DNA]</scope>
    <source>
        <strain evidence="2">DMR45628</strain>
    </source>
</reference>
<dbReference type="AlphaFoldDB" id="A0AAW1N3I4"/>
<keyword evidence="1" id="KW-0472">Membrane</keyword>
<keyword evidence="3" id="KW-1185">Reference proteome</keyword>
<name>A0AAW1N3I4_POPJA</name>
<dbReference type="Proteomes" id="UP001458880">
    <property type="component" value="Unassembled WGS sequence"/>
</dbReference>
<feature type="transmembrane region" description="Helical" evidence="1">
    <location>
        <begin position="162"/>
        <end position="180"/>
    </location>
</feature>
<evidence type="ECO:0000313" key="2">
    <source>
        <dbReference type="EMBL" id="KAK9753176.1"/>
    </source>
</evidence>
<keyword evidence="1" id="KW-0812">Transmembrane</keyword>
<gene>
    <name evidence="2" type="ORF">QE152_g3722</name>
</gene>
<evidence type="ECO:0000313" key="3">
    <source>
        <dbReference type="Proteomes" id="UP001458880"/>
    </source>
</evidence>
<evidence type="ECO:0008006" key="4">
    <source>
        <dbReference type="Google" id="ProtNLM"/>
    </source>
</evidence>
<comment type="caution">
    <text evidence="2">The sequence shown here is derived from an EMBL/GenBank/DDBJ whole genome shotgun (WGS) entry which is preliminary data.</text>
</comment>
<evidence type="ECO:0000256" key="1">
    <source>
        <dbReference type="SAM" id="Phobius"/>
    </source>
</evidence>
<dbReference type="EMBL" id="JASPKY010000015">
    <property type="protein sequence ID" value="KAK9753176.1"/>
    <property type="molecule type" value="Genomic_DNA"/>
</dbReference>
<protein>
    <recommendedName>
        <fullName evidence="4">PiggyBac transposable element-derived protein domain-containing protein</fullName>
    </recommendedName>
</protein>
<accession>A0AAW1N3I4</accession>